<dbReference type="InterPro" id="IPR002035">
    <property type="entry name" value="VWF_A"/>
</dbReference>
<organism evidence="2">
    <name type="scientific">marine metagenome</name>
    <dbReference type="NCBI Taxonomy" id="408172"/>
    <lineage>
        <taxon>unclassified sequences</taxon>
        <taxon>metagenomes</taxon>
        <taxon>ecological metagenomes</taxon>
    </lineage>
</organism>
<dbReference type="Gene3D" id="3.40.50.410">
    <property type="entry name" value="von Willebrand factor, type A domain"/>
    <property type="match status" value="1"/>
</dbReference>
<dbReference type="InterPro" id="IPR036465">
    <property type="entry name" value="vWFA_dom_sf"/>
</dbReference>
<gene>
    <name evidence="2" type="ORF">METZ01_LOCUS332194</name>
</gene>
<accession>A0A382Q2Y7</accession>
<sequence length="242" mass="26354">MHSQNISTVRPGLVLLLIDQSSSMLGGWGGDRMASKSQLAADALNKTLYDLALNACMKDGRAVDRINIGAYYYSSGRVRWAIDTLPEGKGWSPARDWVNGFHHIEKVVISSDGDQEIEQEIPIWFFPQATGDTPMLGAMRKAADVVGRHVSEHPDSYPPIVINISDGEPTDGDWSEVKQAASGITDCATNDGGSLLLNIQITEHSHSPLVFPRMQSVQGCPEEVIFMAEMSSELPANMLVEA</sequence>
<proteinExistence type="predicted"/>
<dbReference type="AlphaFoldDB" id="A0A382Q2Y7"/>
<feature type="domain" description="VWFA" evidence="1">
    <location>
        <begin position="13"/>
        <end position="242"/>
    </location>
</feature>
<name>A0A382Q2Y7_9ZZZZ</name>
<dbReference type="PROSITE" id="PS50234">
    <property type="entry name" value="VWFA"/>
    <property type="match status" value="1"/>
</dbReference>
<dbReference type="EMBL" id="UINC01111256">
    <property type="protein sequence ID" value="SVC79340.1"/>
    <property type="molecule type" value="Genomic_DNA"/>
</dbReference>
<protein>
    <recommendedName>
        <fullName evidence="1">VWFA domain-containing protein</fullName>
    </recommendedName>
</protein>
<feature type="non-terminal residue" evidence="2">
    <location>
        <position position="242"/>
    </location>
</feature>
<evidence type="ECO:0000259" key="1">
    <source>
        <dbReference type="PROSITE" id="PS50234"/>
    </source>
</evidence>
<reference evidence="2" key="1">
    <citation type="submission" date="2018-05" db="EMBL/GenBank/DDBJ databases">
        <authorList>
            <person name="Lanie J.A."/>
            <person name="Ng W.-L."/>
            <person name="Kazmierczak K.M."/>
            <person name="Andrzejewski T.M."/>
            <person name="Davidsen T.M."/>
            <person name="Wayne K.J."/>
            <person name="Tettelin H."/>
            <person name="Glass J.I."/>
            <person name="Rusch D."/>
            <person name="Podicherti R."/>
            <person name="Tsui H.-C.T."/>
            <person name="Winkler M.E."/>
        </authorList>
    </citation>
    <scope>NUCLEOTIDE SEQUENCE</scope>
</reference>
<dbReference type="SUPFAM" id="SSF53300">
    <property type="entry name" value="vWA-like"/>
    <property type="match status" value="1"/>
</dbReference>
<evidence type="ECO:0000313" key="2">
    <source>
        <dbReference type="EMBL" id="SVC79340.1"/>
    </source>
</evidence>